<dbReference type="RefSeq" id="WP_146201546.1">
    <property type="nucleotide sequence ID" value="NZ_QGGG01000021.1"/>
</dbReference>
<proteinExistence type="predicted"/>
<name>A0A316BP24_PSESE</name>
<organism evidence="1 2">
    <name type="scientific">Pseudaminobacter salicylatoxidans</name>
    <dbReference type="NCBI Taxonomy" id="93369"/>
    <lineage>
        <taxon>Bacteria</taxon>
        <taxon>Pseudomonadati</taxon>
        <taxon>Pseudomonadota</taxon>
        <taxon>Alphaproteobacteria</taxon>
        <taxon>Hyphomicrobiales</taxon>
        <taxon>Phyllobacteriaceae</taxon>
        <taxon>Pseudaminobacter</taxon>
    </lineage>
</organism>
<keyword evidence="2" id="KW-1185">Reference proteome</keyword>
<dbReference type="AlphaFoldDB" id="A0A316BP24"/>
<dbReference type="EMBL" id="QGGG01000021">
    <property type="protein sequence ID" value="PWJ75269.1"/>
    <property type="molecule type" value="Genomic_DNA"/>
</dbReference>
<comment type="caution">
    <text evidence="1">The sequence shown here is derived from an EMBL/GenBank/DDBJ whole genome shotgun (WGS) entry which is preliminary data.</text>
</comment>
<evidence type="ECO:0000313" key="1">
    <source>
        <dbReference type="EMBL" id="PWJ75269.1"/>
    </source>
</evidence>
<evidence type="ECO:0000313" key="2">
    <source>
        <dbReference type="Proteomes" id="UP000245396"/>
    </source>
</evidence>
<dbReference type="Proteomes" id="UP000245396">
    <property type="component" value="Unassembled WGS sequence"/>
</dbReference>
<reference evidence="1 2" key="1">
    <citation type="submission" date="2018-05" db="EMBL/GenBank/DDBJ databases">
        <title>Genomic Encyclopedia of Type Strains, Phase IV (KMG-IV): sequencing the most valuable type-strain genomes for metagenomic binning, comparative biology and taxonomic classification.</title>
        <authorList>
            <person name="Goeker M."/>
        </authorList>
    </citation>
    <scope>NUCLEOTIDE SEQUENCE [LARGE SCALE GENOMIC DNA]</scope>
    <source>
        <strain evidence="1 2">DSM 6986</strain>
    </source>
</reference>
<gene>
    <name evidence="1" type="ORF">C7441_12151</name>
</gene>
<protein>
    <recommendedName>
        <fullName evidence="3">ParB-like nuclease family protein</fullName>
    </recommendedName>
</protein>
<evidence type="ECO:0008006" key="3">
    <source>
        <dbReference type="Google" id="ProtNLM"/>
    </source>
</evidence>
<accession>A0A316BP24</accession>
<sequence length="282" mass="30978">MNTKQKIAGIDVTGIVAAKPTTGEPICEWVDPRSLYVDHEYQRKVGEKGLRQIRRIVQNFCWAKFKPPVCAYSDHEGRTVLMVLDGQHTAIAAVSNPYINMIPIMIVDAPDTQSQASAFVGQNTERVGVTPLQLHQASVVAGDPEAQTVELVCARANVKIVKSVPGGAKYQPRETIAISSLRGLIDRHSAPGARRILEVLADGGLSPITSQHIKAGELLMSDKEYASRFEPADLSIAIGELFLTAEDEAKTFAHMNRIPVWRALAAVWFRKTRKKKAMRLAS</sequence>
<dbReference type="OrthoDB" id="4545778at2"/>